<sequence length="158" mass="18446">MSHLAEDLYKEIADGKNILLVGPTDSGKTWYVKNTLMPFLQEKNQKILYCSDSDSIPEGTRDFDILIIDEIETLLDQSFLEANSNDPEPYYSKEYLDKVENWHAKLKKLDVPGIFILTRNKPEEIKNLVDNYDELDWGAKVKSFVFERREQTPWRSPV</sequence>
<proteinExistence type="predicted"/>
<name>A0A1G2QJP7_9BACT</name>
<accession>A0A1G2QJP7</accession>
<comment type="caution">
    <text evidence="1">The sequence shown here is derived from an EMBL/GenBank/DDBJ whole genome shotgun (WGS) entry which is preliminary data.</text>
</comment>
<dbReference type="SUPFAM" id="SSF52540">
    <property type="entry name" value="P-loop containing nucleoside triphosphate hydrolases"/>
    <property type="match status" value="1"/>
</dbReference>
<dbReference type="Proteomes" id="UP000177140">
    <property type="component" value="Unassembled WGS sequence"/>
</dbReference>
<evidence type="ECO:0008006" key="3">
    <source>
        <dbReference type="Google" id="ProtNLM"/>
    </source>
</evidence>
<evidence type="ECO:0000313" key="2">
    <source>
        <dbReference type="Proteomes" id="UP000177140"/>
    </source>
</evidence>
<dbReference type="InterPro" id="IPR027417">
    <property type="entry name" value="P-loop_NTPase"/>
</dbReference>
<dbReference type="AlphaFoldDB" id="A0A1G2QJP7"/>
<dbReference type="Gene3D" id="3.40.50.300">
    <property type="entry name" value="P-loop containing nucleotide triphosphate hydrolases"/>
    <property type="match status" value="1"/>
</dbReference>
<organism evidence="1 2">
    <name type="scientific">Candidatus Vogelbacteria bacterium RIFOXYD2_FULL_44_9</name>
    <dbReference type="NCBI Taxonomy" id="1802441"/>
    <lineage>
        <taxon>Bacteria</taxon>
        <taxon>Candidatus Vogeliibacteriota</taxon>
    </lineage>
</organism>
<gene>
    <name evidence="1" type="ORF">A2556_00530</name>
</gene>
<protein>
    <recommendedName>
        <fullName evidence="3">AAA+ ATPase domain-containing protein</fullName>
    </recommendedName>
</protein>
<reference evidence="1 2" key="1">
    <citation type="journal article" date="2016" name="Nat. Commun.">
        <title>Thousands of microbial genomes shed light on interconnected biogeochemical processes in an aquifer system.</title>
        <authorList>
            <person name="Anantharaman K."/>
            <person name="Brown C.T."/>
            <person name="Hug L.A."/>
            <person name="Sharon I."/>
            <person name="Castelle C.J."/>
            <person name="Probst A.J."/>
            <person name="Thomas B.C."/>
            <person name="Singh A."/>
            <person name="Wilkins M.J."/>
            <person name="Karaoz U."/>
            <person name="Brodie E.L."/>
            <person name="Williams K.H."/>
            <person name="Hubbard S.S."/>
            <person name="Banfield J.F."/>
        </authorList>
    </citation>
    <scope>NUCLEOTIDE SEQUENCE [LARGE SCALE GENOMIC DNA]</scope>
</reference>
<evidence type="ECO:0000313" key="1">
    <source>
        <dbReference type="EMBL" id="OHA60874.1"/>
    </source>
</evidence>
<dbReference type="EMBL" id="MHTM01000044">
    <property type="protein sequence ID" value="OHA60874.1"/>
    <property type="molecule type" value="Genomic_DNA"/>
</dbReference>